<reference evidence="11" key="3">
    <citation type="submission" date="2019-06" db="EMBL/GenBank/DDBJ databases">
        <authorList>
            <person name="Poynton C."/>
            <person name="Hasenbein S."/>
            <person name="Benoit J.B."/>
            <person name="Sepulveda M.S."/>
            <person name="Poelchau M.F."/>
            <person name="Murali S.C."/>
            <person name="Chen S."/>
            <person name="Glastad K.M."/>
            <person name="Werren J.H."/>
            <person name="Vineis J.H."/>
            <person name="Bowen J.L."/>
            <person name="Friedrich M."/>
            <person name="Jones J."/>
            <person name="Robertson H.M."/>
            <person name="Feyereisen R."/>
            <person name="Mechler-Hickson A."/>
            <person name="Mathers N."/>
            <person name="Lee C.E."/>
            <person name="Colbourne J.K."/>
            <person name="Biales A."/>
            <person name="Johnston J.S."/>
            <person name="Wellborn G.A."/>
            <person name="Rosendale A.J."/>
            <person name="Cridge A.G."/>
            <person name="Munoz-Torres M.C."/>
            <person name="Bain P.A."/>
            <person name="Manny A.R."/>
            <person name="Major K.M."/>
            <person name="Lambert F.N."/>
            <person name="Vulpe C.D."/>
            <person name="Tuck P."/>
            <person name="Blalock B.J."/>
            <person name="Lin Y.-Y."/>
            <person name="Smith M.E."/>
            <person name="Ochoa-Acuna H."/>
            <person name="Chen M.-J.M."/>
            <person name="Childers C.P."/>
            <person name="Qu J."/>
            <person name="Dugan S."/>
            <person name="Lee S.L."/>
            <person name="Chao H."/>
            <person name="Dinh H."/>
            <person name="Han Y."/>
            <person name="Doddapaneni H."/>
            <person name="Worley K.C."/>
            <person name="Muzny D.M."/>
            <person name="Gibbs R.A."/>
            <person name="Richards S."/>
        </authorList>
    </citation>
    <scope>NUCLEOTIDE SEQUENCE</scope>
    <source>
        <strain evidence="11">HAZT.00-mixed</strain>
        <tissue evidence="11">Whole organism</tissue>
    </source>
</reference>
<reference evidence="11" key="1">
    <citation type="submission" date="2014-08" db="EMBL/GenBank/DDBJ databases">
        <authorList>
            <person name="Murali S."/>
            <person name="Richards S."/>
            <person name="Bandaranaike D."/>
            <person name="Bellair M."/>
            <person name="Blankenburg K."/>
            <person name="Chao H."/>
            <person name="Dinh H."/>
            <person name="Doddapaneni H."/>
            <person name="Dugan-Rocha S."/>
            <person name="Elkadiri S."/>
            <person name="Gnanaolivu R."/>
            <person name="Hughes D."/>
            <person name="Lee S."/>
            <person name="Li M."/>
            <person name="Ming W."/>
            <person name="Munidasa M."/>
            <person name="Muniz J."/>
            <person name="Nguyen L."/>
            <person name="Osuji N."/>
            <person name="Pu L.-L."/>
            <person name="Puazo M."/>
            <person name="Skinner E."/>
            <person name="Qu C."/>
            <person name="Quiroz J."/>
            <person name="Raj R."/>
            <person name="Weissenberger G."/>
            <person name="Xin Y."/>
            <person name="Zou X."/>
            <person name="Han Y."/>
            <person name="Worley K."/>
            <person name="Muzny D."/>
            <person name="Gibbs R."/>
        </authorList>
    </citation>
    <scope>NUCLEOTIDE SEQUENCE</scope>
    <source>
        <strain evidence="11">HAZT.00-mixed</strain>
        <tissue evidence="11">Whole organism</tissue>
    </source>
</reference>
<keyword evidence="7 9" id="KW-1133">Transmembrane helix</keyword>
<comment type="similarity">
    <text evidence="3 9">Belongs to the riboflavin transporter family.</text>
</comment>
<dbReference type="OMA" id="FMAMFLH"/>
<keyword evidence="8 9" id="KW-0472">Membrane</keyword>
<feature type="transmembrane region" description="Helical" evidence="9">
    <location>
        <begin position="380"/>
        <end position="401"/>
    </location>
</feature>
<gene>
    <name evidence="13" type="primary">LOC108668800</name>
    <name evidence="11" type="ORF">HAZT_HAZT006407</name>
</gene>
<dbReference type="Pfam" id="PF06237">
    <property type="entry name" value="SLC52_ribofla_tr"/>
    <property type="match status" value="1"/>
</dbReference>
<feature type="transmembrane region" description="Helical" evidence="9">
    <location>
        <begin position="40"/>
        <end position="63"/>
    </location>
</feature>
<reference evidence="11" key="2">
    <citation type="journal article" date="2018" name="Environ. Sci. Technol.">
        <title>The Toxicogenome of Hyalella azteca: A Model for Sediment Ecotoxicology and Evolutionary Toxicology.</title>
        <authorList>
            <person name="Poynton H.C."/>
            <person name="Hasenbein S."/>
            <person name="Benoit J.B."/>
            <person name="Sepulveda M.S."/>
            <person name="Poelchau M.F."/>
            <person name="Hughes D.S.T."/>
            <person name="Murali S.C."/>
            <person name="Chen S."/>
            <person name="Glastad K.M."/>
            <person name="Goodisman M.A.D."/>
            <person name="Werren J.H."/>
            <person name="Vineis J.H."/>
            <person name="Bowen J.L."/>
            <person name="Friedrich M."/>
            <person name="Jones J."/>
            <person name="Robertson H.M."/>
            <person name="Feyereisen R."/>
            <person name="Mechler-Hickson A."/>
            <person name="Mathers N."/>
            <person name="Lee C.E."/>
            <person name="Colbourne J.K."/>
            <person name="Biales A."/>
            <person name="Johnston J.S."/>
            <person name="Wellborn G.A."/>
            <person name="Rosendale A.J."/>
            <person name="Cridge A.G."/>
            <person name="Munoz-Torres M.C."/>
            <person name="Bain P.A."/>
            <person name="Manny A.R."/>
            <person name="Major K.M."/>
            <person name="Lambert F.N."/>
            <person name="Vulpe C.D."/>
            <person name="Tuck P."/>
            <person name="Blalock B.J."/>
            <person name="Lin Y.Y."/>
            <person name="Smith M.E."/>
            <person name="Ochoa-Acuna H."/>
            <person name="Chen M.M."/>
            <person name="Childers C.P."/>
            <person name="Qu J."/>
            <person name="Dugan S."/>
            <person name="Lee S.L."/>
            <person name="Chao H."/>
            <person name="Dinh H."/>
            <person name="Han Y."/>
            <person name="Doddapaneni H."/>
            <person name="Worley K.C."/>
            <person name="Muzny D.M."/>
            <person name="Gibbs R.A."/>
            <person name="Richards S."/>
        </authorList>
    </citation>
    <scope>NUCLEOTIDE SEQUENCE</scope>
    <source>
        <strain evidence="11">HAZT.00-mixed</strain>
        <tissue evidence="11">Whole organism</tissue>
    </source>
</reference>
<comment type="subcellular location">
    <subcellularLocation>
        <location evidence="2 9">Cell membrane</location>
        <topology evidence="2 9">Multi-pass membrane protein</topology>
    </subcellularLocation>
</comment>
<feature type="transmembrane region" description="Helical" evidence="9">
    <location>
        <begin position="106"/>
        <end position="127"/>
    </location>
</feature>
<comment type="function">
    <text evidence="9">Plasma membrane transporter mediating the uptake by cells of the water soluble vitamin B2/riboflavin that plays a key role in biochemical oxidation-reduction reactions of the carbohydrate, lipid, and amino acid metabolism.</text>
</comment>
<dbReference type="OrthoDB" id="9995836at2759"/>
<name>A0A6A0GU87_HYAAZ</name>
<evidence type="ECO:0000256" key="5">
    <source>
        <dbReference type="ARBA" id="ARBA00022475"/>
    </source>
</evidence>
<feature type="transmembrane region" description="Helical" evidence="9">
    <location>
        <begin position="75"/>
        <end position="94"/>
    </location>
</feature>
<evidence type="ECO:0000256" key="10">
    <source>
        <dbReference type="SAM" id="MobiDB-lite"/>
    </source>
</evidence>
<feature type="transmembrane region" description="Helical" evidence="9">
    <location>
        <begin position="139"/>
        <end position="158"/>
    </location>
</feature>
<organism evidence="11">
    <name type="scientific">Hyalella azteca</name>
    <name type="common">Amphipod</name>
    <dbReference type="NCBI Taxonomy" id="294128"/>
    <lineage>
        <taxon>Eukaryota</taxon>
        <taxon>Metazoa</taxon>
        <taxon>Ecdysozoa</taxon>
        <taxon>Arthropoda</taxon>
        <taxon>Crustacea</taxon>
        <taxon>Multicrustacea</taxon>
        <taxon>Malacostraca</taxon>
        <taxon>Eumalacostraca</taxon>
        <taxon>Peracarida</taxon>
        <taxon>Amphipoda</taxon>
        <taxon>Senticaudata</taxon>
        <taxon>Talitrida</taxon>
        <taxon>Talitroidea</taxon>
        <taxon>Hyalellidae</taxon>
        <taxon>Hyalella</taxon>
    </lineage>
</organism>
<evidence type="ECO:0000256" key="6">
    <source>
        <dbReference type="ARBA" id="ARBA00022692"/>
    </source>
</evidence>
<evidence type="ECO:0000256" key="8">
    <source>
        <dbReference type="ARBA" id="ARBA00023136"/>
    </source>
</evidence>
<dbReference type="PANTHER" id="PTHR12929:SF10">
    <property type="entry name" value="RIBOFLAVIN TRANSPORTER"/>
    <property type="match status" value="1"/>
</dbReference>
<dbReference type="RefSeq" id="XP_018011541.1">
    <property type="nucleotide sequence ID" value="XM_018156052.2"/>
</dbReference>
<evidence type="ECO:0000256" key="7">
    <source>
        <dbReference type="ARBA" id="ARBA00022989"/>
    </source>
</evidence>
<keyword evidence="5 9" id="KW-1003">Cell membrane</keyword>
<evidence type="ECO:0000313" key="11">
    <source>
        <dbReference type="EMBL" id="KAA0188488.1"/>
    </source>
</evidence>
<dbReference type="EMBL" id="JQDR03014215">
    <property type="protein sequence ID" value="KAA0188488.1"/>
    <property type="molecule type" value="Genomic_DNA"/>
</dbReference>
<feature type="transmembrane region" description="Helical" evidence="9">
    <location>
        <begin position="313"/>
        <end position="332"/>
    </location>
</feature>
<evidence type="ECO:0000256" key="3">
    <source>
        <dbReference type="ARBA" id="ARBA00006366"/>
    </source>
</evidence>
<evidence type="ECO:0000256" key="1">
    <source>
        <dbReference type="ARBA" id="ARBA00000215"/>
    </source>
</evidence>
<dbReference type="Proteomes" id="UP000711488">
    <property type="component" value="Unassembled WGS sequence"/>
</dbReference>
<feature type="transmembrane region" description="Helical" evidence="9">
    <location>
        <begin position="207"/>
        <end position="229"/>
    </location>
</feature>
<protein>
    <recommendedName>
        <fullName evidence="9">Riboflavin transporter</fullName>
    </recommendedName>
</protein>
<evidence type="ECO:0000313" key="13">
    <source>
        <dbReference type="RefSeq" id="XP_018011541.1"/>
    </source>
</evidence>
<evidence type="ECO:0000256" key="9">
    <source>
        <dbReference type="RuleBase" id="RU368035"/>
    </source>
</evidence>
<feature type="transmembrane region" description="Helical" evidence="9">
    <location>
        <begin position="450"/>
        <end position="473"/>
    </location>
</feature>
<reference evidence="13" key="4">
    <citation type="submission" date="2025-04" db="UniProtKB">
        <authorList>
            <consortium name="RefSeq"/>
        </authorList>
    </citation>
    <scope>IDENTIFICATION</scope>
    <source>
        <tissue evidence="13">Whole organism</tissue>
    </source>
</reference>
<dbReference type="KEGG" id="hazt:108668800"/>
<dbReference type="GeneID" id="108668800"/>
<sequence length="481" mass="51614">MSKRHLINTLAILFGVGAWVSVNGIWVELPLMVDSLPEGWALPSYLSVIIQIANIGPISYSVLQLLRPVKRLSAFVYFLLTIGCIASLLLFFFWDTTTYINGEEHSTALFILIFFLATVDCTSSVLYLPYMASWKSLYLPYYSVGEGLSGFLPAVVALSQGVGSSDDGGGEITPNSSTTVASVSLLTGVYKKADSASNTGPNFSVSVFFLILFFMMLVSSIAFSTLDLLPSIQDERSINYKHASCKTLPTIASGHGSSNNGYRNGQHDIRKQPSPFDDQQNVEQTHETSSDLPSNSSDGTNSLLVDENGTFEWSLPLFSFLLAAQFFASLLMNGFLPSIQSYSCAPYGTTTYHLAAALSAFANPCAAFTTALVRRSKLSVVAVMLAVGAAFAAYAITTAAMSPIPPLVGTLAGSIIVVLSWVVFTYLLSFVRVEVNNLLRMTGGQKGSRVLFWSGVSTQTGSFIGALVAFLLVNVAGVFSA</sequence>
<feature type="compositionally biased region" description="Polar residues" evidence="10">
    <location>
        <begin position="290"/>
        <end position="299"/>
    </location>
</feature>
<dbReference type="PANTHER" id="PTHR12929">
    <property type="entry name" value="SOLUTE CARRIER FAMILY 52"/>
    <property type="match status" value="1"/>
</dbReference>
<accession>A0A6A0GU87</accession>
<dbReference type="GO" id="GO:0005886">
    <property type="term" value="C:plasma membrane"/>
    <property type="evidence" value="ECO:0007669"/>
    <property type="project" value="UniProtKB-SubCell"/>
</dbReference>
<feature type="region of interest" description="Disordered" evidence="10">
    <location>
        <begin position="251"/>
        <end position="299"/>
    </location>
</feature>
<evidence type="ECO:0000256" key="4">
    <source>
        <dbReference type="ARBA" id="ARBA00022448"/>
    </source>
</evidence>
<comment type="catalytic activity">
    <reaction evidence="1 9">
        <text>riboflavin(in) = riboflavin(out)</text>
        <dbReference type="Rhea" id="RHEA:35015"/>
        <dbReference type="ChEBI" id="CHEBI:57986"/>
    </reaction>
</comment>
<dbReference type="Proteomes" id="UP000694843">
    <property type="component" value="Unplaced"/>
</dbReference>
<evidence type="ECO:0000313" key="12">
    <source>
        <dbReference type="Proteomes" id="UP000694843"/>
    </source>
</evidence>
<keyword evidence="12" id="KW-1185">Reference proteome</keyword>
<feature type="transmembrane region" description="Helical" evidence="9">
    <location>
        <begin position="352"/>
        <end position="373"/>
    </location>
</feature>
<dbReference type="AlphaFoldDB" id="A0A6A0GU87"/>
<proteinExistence type="inferred from homology"/>
<feature type="transmembrane region" description="Helical" evidence="9">
    <location>
        <begin position="407"/>
        <end position="429"/>
    </location>
</feature>
<keyword evidence="6 9" id="KW-0812">Transmembrane</keyword>
<keyword evidence="4 9" id="KW-0813">Transport</keyword>
<dbReference type="GO" id="GO:0032217">
    <property type="term" value="F:riboflavin transmembrane transporter activity"/>
    <property type="evidence" value="ECO:0007669"/>
    <property type="project" value="UniProtKB-UniRule"/>
</dbReference>
<dbReference type="InterPro" id="IPR009357">
    <property type="entry name" value="Riboflavin_transptr"/>
</dbReference>
<evidence type="ECO:0000256" key="2">
    <source>
        <dbReference type="ARBA" id="ARBA00004651"/>
    </source>
</evidence>